<reference evidence="9 10" key="1">
    <citation type="submission" date="2013-10" db="EMBL/GenBank/DDBJ databases">
        <title>Complete genome sequence of Corynebacterium lactis DSM 45799(T), isolated from raw cow milk.</title>
        <authorList>
            <person name="Ruckert C."/>
            <person name="Albersmeier A."/>
            <person name="Lipski A."/>
            <person name="Kalinowski J."/>
        </authorList>
    </citation>
    <scope>NUCLEOTIDE SEQUENCE [LARGE SCALE GENOMIC DNA]</scope>
    <source>
        <strain evidence="9 10">RW2-5</strain>
    </source>
</reference>
<dbReference type="PANTHER" id="PTHR30472">
    <property type="entry name" value="FERRIC ENTEROBACTIN TRANSPORT SYSTEM PERMEASE PROTEIN"/>
    <property type="match status" value="1"/>
</dbReference>
<organism evidence="9 10">
    <name type="scientific">Corynebacterium lactis RW2-5</name>
    <dbReference type="NCBI Taxonomy" id="1408189"/>
    <lineage>
        <taxon>Bacteria</taxon>
        <taxon>Bacillati</taxon>
        <taxon>Actinomycetota</taxon>
        <taxon>Actinomycetes</taxon>
        <taxon>Mycobacteriales</taxon>
        <taxon>Corynebacteriaceae</taxon>
        <taxon>Corynebacterium</taxon>
    </lineage>
</organism>
<feature type="transmembrane region" description="Helical" evidence="8">
    <location>
        <begin position="249"/>
        <end position="274"/>
    </location>
</feature>
<evidence type="ECO:0000256" key="5">
    <source>
        <dbReference type="ARBA" id="ARBA00022692"/>
    </source>
</evidence>
<dbReference type="GO" id="GO:0033214">
    <property type="term" value="P:siderophore-iron import into cell"/>
    <property type="evidence" value="ECO:0007669"/>
    <property type="project" value="TreeGrafter"/>
</dbReference>
<dbReference type="EMBL" id="CP006841">
    <property type="protein sequence ID" value="ALA68219.1"/>
    <property type="molecule type" value="Genomic_DNA"/>
</dbReference>
<feature type="transmembrane region" description="Helical" evidence="8">
    <location>
        <begin position="214"/>
        <end position="237"/>
    </location>
</feature>
<dbReference type="Pfam" id="PF01032">
    <property type="entry name" value="FecCD"/>
    <property type="match status" value="1"/>
</dbReference>
<name>A0A0K2H2F7_9CORY</name>
<feature type="transmembrane region" description="Helical" evidence="8">
    <location>
        <begin position="35"/>
        <end position="52"/>
    </location>
</feature>
<dbReference type="PATRIC" id="fig|1408189.4.peg.2348"/>
<proteinExistence type="inferred from homology"/>
<feature type="transmembrane region" description="Helical" evidence="8">
    <location>
        <begin position="173"/>
        <end position="194"/>
    </location>
</feature>
<feature type="transmembrane region" description="Helical" evidence="8">
    <location>
        <begin position="122"/>
        <end position="142"/>
    </location>
</feature>
<evidence type="ECO:0000313" key="10">
    <source>
        <dbReference type="Proteomes" id="UP000058446"/>
    </source>
</evidence>
<evidence type="ECO:0000256" key="2">
    <source>
        <dbReference type="ARBA" id="ARBA00007935"/>
    </source>
</evidence>
<evidence type="ECO:0000256" key="4">
    <source>
        <dbReference type="ARBA" id="ARBA00022475"/>
    </source>
</evidence>
<dbReference type="SUPFAM" id="SSF81345">
    <property type="entry name" value="ABC transporter involved in vitamin B12 uptake, BtuC"/>
    <property type="match status" value="1"/>
</dbReference>
<dbReference type="CDD" id="cd06550">
    <property type="entry name" value="TM_ABC_iron-siderophores_like"/>
    <property type="match status" value="1"/>
</dbReference>
<comment type="similarity">
    <text evidence="2">Belongs to the binding-protein-dependent transport system permease family. FecCD subfamily.</text>
</comment>
<accession>A0A0K2H2F7</accession>
<evidence type="ECO:0000256" key="7">
    <source>
        <dbReference type="ARBA" id="ARBA00023136"/>
    </source>
</evidence>
<dbReference type="FunFam" id="1.10.3470.10:FF:000001">
    <property type="entry name" value="Vitamin B12 ABC transporter permease BtuC"/>
    <property type="match status" value="1"/>
</dbReference>
<keyword evidence="4" id="KW-1003">Cell membrane</keyword>
<evidence type="ECO:0000256" key="3">
    <source>
        <dbReference type="ARBA" id="ARBA00022448"/>
    </source>
</evidence>
<dbReference type="KEGG" id="clw:CLAC_11635"/>
<dbReference type="AlphaFoldDB" id="A0A0K2H2F7"/>
<evidence type="ECO:0000256" key="1">
    <source>
        <dbReference type="ARBA" id="ARBA00004651"/>
    </source>
</evidence>
<dbReference type="STRING" id="1408189.CLAC_11635"/>
<dbReference type="GO" id="GO:0005886">
    <property type="term" value="C:plasma membrane"/>
    <property type="evidence" value="ECO:0007669"/>
    <property type="project" value="UniProtKB-SubCell"/>
</dbReference>
<feature type="transmembrane region" description="Helical" evidence="8">
    <location>
        <begin position="64"/>
        <end position="85"/>
    </location>
</feature>
<dbReference type="InterPro" id="IPR000522">
    <property type="entry name" value="ABC_transptr_permease_BtuC"/>
</dbReference>
<gene>
    <name evidence="9" type="ORF">CLAC_11635</name>
</gene>
<evidence type="ECO:0000313" key="9">
    <source>
        <dbReference type="EMBL" id="ALA68219.1"/>
    </source>
</evidence>
<keyword evidence="10" id="KW-1185">Reference proteome</keyword>
<feature type="transmembrane region" description="Helical" evidence="8">
    <location>
        <begin position="280"/>
        <end position="298"/>
    </location>
</feature>
<keyword evidence="6 8" id="KW-1133">Transmembrane helix</keyword>
<dbReference type="InterPro" id="IPR037294">
    <property type="entry name" value="ABC_BtuC-like"/>
</dbReference>
<comment type="subcellular location">
    <subcellularLocation>
        <location evidence="1">Cell membrane</location>
        <topology evidence="1">Multi-pass membrane protein</topology>
    </subcellularLocation>
</comment>
<sequence>MFGVRSISVADAISALGGATSTPGEAVAWTRIPRTVMAFAVGAALAMAGTTLQAVTRNPLADPGIFGVLAGAALAVCVGIAFANLSRPLPTMITAIIGAFAAAVFVYSVGSLGRGGATPLKLALAGAATTAALTSLTSAVVLPRSEVLDQFRFWQIGSVGGARWDTLATAAPLLLVGTLLVAATAAGLNALALGDDTATSLGIPVVRTRLTATIGAVILCGTATALAGPIGFIGLIVPHFLRLFLGTDYRVLLPASLLAGAVVLAAADTIGRLVGHPSEVAVGIVTPMIGAPVFIWLARRVKVGEL</sequence>
<evidence type="ECO:0000256" key="6">
    <source>
        <dbReference type="ARBA" id="ARBA00022989"/>
    </source>
</evidence>
<dbReference type="Proteomes" id="UP000058446">
    <property type="component" value="Chromosome"/>
</dbReference>
<protein>
    <submittedName>
        <fullName evidence="9">ABC transporter permease</fullName>
    </submittedName>
</protein>
<keyword evidence="7 8" id="KW-0472">Membrane</keyword>
<dbReference type="Gene3D" id="1.10.3470.10">
    <property type="entry name" value="ABC transporter involved in vitamin B12 uptake, BtuC"/>
    <property type="match status" value="1"/>
</dbReference>
<feature type="transmembrane region" description="Helical" evidence="8">
    <location>
        <begin position="92"/>
        <end position="110"/>
    </location>
</feature>
<evidence type="ECO:0000256" key="8">
    <source>
        <dbReference type="SAM" id="Phobius"/>
    </source>
</evidence>
<keyword evidence="5 8" id="KW-0812">Transmembrane</keyword>
<dbReference type="GO" id="GO:0022857">
    <property type="term" value="F:transmembrane transporter activity"/>
    <property type="evidence" value="ECO:0007669"/>
    <property type="project" value="InterPro"/>
</dbReference>
<keyword evidence="3" id="KW-0813">Transport</keyword>
<dbReference type="PANTHER" id="PTHR30472:SF1">
    <property type="entry name" value="FE(3+) DICITRATE TRANSPORT SYSTEM PERMEASE PROTEIN FECC-RELATED"/>
    <property type="match status" value="1"/>
</dbReference>